<keyword evidence="1" id="KW-0812">Transmembrane</keyword>
<proteinExistence type="predicted"/>
<feature type="transmembrane region" description="Helical" evidence="1">
    <location>
        <begin position="45"/>
        <end position="64"/>
    </location>
</feature>
<dbReference type="RefSeq" id="WP_162944394.1">
    <property type="nucleotide sequence ID" value="NZ_BMIW01000074.1"/>
</dbReference>
<sequence>MIKVWGQVWDVGKYIGLIASTLLFLILLILLIWSAFWDKFNDFGYLLKGMVFWGFVTVAFYYSIFPQWQPDVPATRSTSNTFSTGGILLGNSITKPADDKVQVKDTNGQTGFGNVGASGLDSPGQDSVADKDDLQSLSYSISSINAHYFFPNSGGNGYLAIAPGDRVETSIGEQTLYLSIYTLQSSAFLLCNTHFLVNYYSSLENLYTSSFNKPQS</sequence>
<organism evidence="2 3">
    <name type="scientific">Paenibacillus aceti</name>
    <dbReference type="NCBI Taxonomy" id="1820010"/>
    <lineage>
        <taxon>Bacteria</taxon>
        <taxon>Bacillati</taxon>
        <taxon>Bacillota</taxon>
        <taxon>Bacilli</taxon>
        <taxon>Bacillales</taxon>
        <taxon>Paenibacillaceae</taxon>
        <taxon>Paenibacillus</taxon>
    </lineage>
</organism>
<keyword evidence="1" id="KW-0472">Membrane</keyword>
<evidence type="ECO:0000256" key="1">
    <source>
        <dbReference type="SAM" id="Phobius"/>
    </source>
</evidence>
<comment type="caution">
    <text evidence="2">The sequence shown here is derived from an EMBL/GenBank/DDBJ whole genome shotgun (WGS) entry which is preliminary data.</text>
</comment>
<evidence type="ECO:0000313" key="2">
    <source>
        <dbReference type="EMBL" id="GGG20429.1"/>
    </source>
</evidence>
<dbReference type="EMBL" id="BMIW01000074">
    <property type="protein sequence ID" value="GGG20429.1"/>
    <property type="molecule type" value="Genomic_DNA"/>
</dbReference>
<gene>
    <name evidence="2" type="ORF">GCM10010913_48330</name>
</gene>
<keyword evidence="3" id="KW-1185">Reference proteome</keyword>
<evidence type="ECO:0000313" key="3">
    <source>
        <dbReference type="Proteomes" id="UP000608420"/>
    </source>
</evidence>
<dbReference type="Proteomes" id="UP000608420">
    <property type="component" value="Unassembled WGS sequence"/>
</dbReference>
<feature type="transmembrane region" description="Helical" evidence="1">
    <location>
        <begin position="14"/>
        <end position="33"/>
    </location>
</feature>
<reference evidence="3" key="1">
    <citation type="journal article" date="2019" name="Int. J. Syst. Evol. Microbiol.">
        <title>The Global Catalogue of Microorganisms (GCM) 10K type strain sequencing project: providing services to taxonomists for standard genome sequencing and annotation.</title>
        <authorList>
            <consortium name="The Broad Institute Genomics Platform"/>
            <consortium name="The Broad Institute Genome Sequencing Center for Infectious Disease"/>
            <person name="Wu L."/>
            <person name="Ma J."/>
        </authorList>
    </citation>
    <scope>NUCLEOTIDE SEQUENCE [LARGE SCALE GENOMIC DNA]</scope>
    <source>
        <strain evidence="3">CGMCC 1.15420</strain>
    </source>
</reference>
<keyword evidence="1" id="KW-1133">Transmembrane helix</keyword>
<accession>A0ABQ1W9K5</accession>
<protein>
    <submittedName>
        <fullName evidence="2">Uncharacterized protein</fullName>
    </submittedName>
</protein>
<name>A0ABQ1W9K5_9BACL</name>